<dbReference type="EMBL" id="CP054142">
    <property type="protein sequence ID" value="QTQ14327.1"/>
    <property type="molecule type" value="Genomic_DNA"/>
</dbReference>
<dbReference type="SUPFAM" id="SSF81301">
    <property type="entry name" value="Nucleotidyltransferase"/>
    <property type="match status" value="1"/>
</dbReference>
<dbReference type="Gene3D" id="3.30.460.10">
    <property type="entry name" value="Beta Polymerase, domain 2"/>
    <property type="match status" value="1"/>
</dbReference>
<accession>A0A975F4P7</accession>
<dbReference type="HAMAP" id="MF_01477">
    <property type="entry name" value="Iojap_RsfS"/>
    <property type="match status" value="1"/>
</dbReference>
<dbReference type="PANTHER" id="PTHR21043">
    <property type="entry name" value="IOJAP SUPERFAMILY ORTHOLOG"/>
    <property type="match status" value="1"/>
</dbReference>
<dbReference type="GO" id="GO:0090071">
    <property type="term" value="P:negative regulation of ribosome biogenesis"/>
    <property type="evidence" value="ECO:0007669"/>
    <property type="project" value="UniProtKB-UniRule"/>
</dbReference>
<gene>
    <name evidence="2 3" type="primary">rsfS</name>
    <name evidence="3" type="ORF">HRQ91_07610</name>
</gene>
<protein>
    <recommendedName>
        <fullName evidence="2">Ribosomal silencing factor RsfS</fullName>
    </recommendedName>
</protein>
<organism evidence="3 4">
    <name type="scientific">Treponema parvum</name>
    <dbReference type="NCBI Taxonomy" id="138851"/>
    <lineage>
        <taxon>Bacteria</taxon>
        <taxon>Pseudomonadati</taxon>
        <taxon>Spirochaetota</taxon>
        <taxon>Spirochaetia</taxon>
        <taxon>Spirochaetales</taxon>
        <taxon>Treponemataceae</taxon>
        <taxon>Treponema</taxon>
    </lineage>
</organism>
<keyword evidence="2" id="KW-0810">Translation regulation</keyword>
<evidence type="ECO:0000256" key="2">
    <source>
        <dbReference type="HAMAP-Rule" id="MF_01477"/>
    </source>
</evidence>
<comment type="function">
    <text evidence="2">Functions as a ribosomal silencing factor. Interacts with ribosomal protein uL14 (rplN), blocking formation of intersubunit bridge B8. Prevents association of the 30S and 50S ribosomal subunits and the formation of functional ribosomes, thus repressing translation.</text>
</comment>
<keyword evidence="2" id="KW-0963">Cytoplasm</keyword>
<keyword evidence="4" id="KW-1185">Reference proteome</keyword>
<dbReference type="Proteomes" id="UP000671908">
    <property type="component" value="Chromosome"/>
</dbReference>
<dbReference type="NCBIfam" id="TIGR00090">
    <property type="entry name" value="rsfS_iojap_ybeB"/>
    <property type="match status" value="1"/>
</dbReference>
<proteinExistence type="inferred from homology"/>
<evidence type="ECO:0000313" key="4">
    <source>
        <dbReference type="Proteomes" id="UP000671908"/>
    </source>
</evidence>
<dbReference type="InterPro" id="IPR004394">
    <property type="entry name" value="Iojap/RsfS/C7orf30"/>
</dbReference>
<name>A0A975F4P7_9SPIR</name>
<evidence type="ECO:0000256" key="1">
    <source>
        <dbReference type="ARBA" id="ARBA00010574"/>
    </source>
</evidence>
<reference evidence="3 4" key="1">
    <citation type="journal article" date="2021" name="Microbiol. Resour. Announc.">
        <title>Complete Genome Sequences of Three Human Oral Treponema parvum Isolates.</title>
        <authorList>
            <person name="Zeng H."/>
            <person name="Watt R.M."/>
        </authorList>
    </citation>
    <scope>NUCLEOTIDE SEQUENCE [LARGE SCALE GENOMIC DNA]</scope>
    <source>
        <strain evidence="3 4">ATCC 700770</strain>
    </source>
</reference>
<dbReference type="KEGG" id="tpav:HRQ91_07610"/>
<dbReference type="GO" id="GO:0017148">
    <property type="term" value="P:negative regulation of translation"/>
    <property type="evidence" value="ECO:0007669"/>
    <property type="project" value="UniProtKB-UniRule"/>
</dbReference>
<dbReference type="GO" id="GO:0042256">
    <property type="term" value="P:cytosolic ribosome assembly"/>
    <property type="evidence" value="ECO:0007669"/>
    <property type="project" value="UniProtKB-UniRule"/>
</dbReference>
<dbReference type="GO" id="GO:0005737">
    <property type="term" value="C:cytoplasm"/>
    <property type="evidence" value="ECO:0007669"/>
    <property type="project" value="UniProtKB-SubCell"/>
</dbReference>
<dbReference type="Pfam" id="PF02410">
    <property type="entry name" value="RsfS"/>
    <property type="match status" value="1"/>
</dbReference>
<comment type="subunit">
    <text evidence="2">Interacts with ribosomal protein uL14 (rplN).</text>
</comment>
<comment type="subcellular location">
    <subcellularLocation>
        <location evidence="2">Cytoplasm</location>
    </subcellularLocation>
</comment>
<evidence type="ECO:0000313" key="3">
    <source>
        <dbReference type="EMBL" id="QTQ14327.1"/>
    </source>
</evidence>
<comment type="similarity">
    <text evidence="1 2">Belongs to the Iojap/RsfS family.</text>
</comment>
<keyword evidence="2" id="KW-0678">Repressor</keyword>
<sequence length="118" mass="13552">MNEIETKALEIARLLQDGKGKDVCVLDISELNSWTDYFIIATVNSSSHQQGLYKDVKEYIKDHALEIHTVHRKTSDGDDWNLIDLGPIVVHLMSEAARNFYDLEKLWFAGRKIDFKTA</sequence>
<dbReference type="InterPro" id="IPR043519">
    <property type="entry name" value="NT_sf"/>
</dbReference>
<dbReference type="GO" id="GO:0043023">
    <property type="term" value="F:ribosomal large subunit binding"/>
    <property type="evidence" value="ECO:0007669"/>
    <property type="project" value="TreeGrafter"/>
</dbReference>
<dbReference type="AlphaFoldDB" id="A0A975F4P7"/>
<dbReference type="RefSeq" id="WP_210118996.1">
    <property type="nucleotide sequence ID" value="NZ_CP054142.1"/>
</dbReference>
<dbReference type="PANTHER" id="PTHR21043:SF0">
    <property type="entry name" value="MITOCHONDRIAL ASSEMBLY OF RIBOSOMAL LARGE SUBUNIT PROTEIN 1"/>
    <property type="match status" value="1"/>
</dbReference>